<dbReference type="InterPro" id="IPR020841">
    <property type="entry name" value="PKS_Beta-ketoAc_synthase_dom"/>
</dbReference>
<comment type="catalytic activity">
    <reaction evidence="26">
        <text>hexadecanoyl-[ACP] + malonyl-[ACP] + H(+) = 3-oxooctadecanoyl-[ACP] + holo-[ACP] + CO2</text>
        <dbReference type="Rhea" id="RHEA:41916"/>
        <dbReference type="Rhea" id="RHEA-COMP:9623"/>
        <dbReference type="Rhea" id="RHEA-COMP:9652"/>
        <dbReference type="Rhea" id="RHEA-COMP:9653"/>
        <dbReference type="Rhea" id="RHEA-COMP:9685"/>
        <dbReference type="ChEBI" id="CHEBI:15378"/>
        <dbReference type="ChEBI" id="CHEBI:16526"/>
        <dbReference type="ChEBI" id="CHEBI:64479"/>
        <dbReference type="ChEBI" id="CHEBI:78449"/>
        <dbReference type="ChEBI" id="CHEBI:78483"/>
        <dbReference type="ChEBI" id="CHEBI:78487"/>
    </reaction>
    <physiologicalReaction direction="left-to-right" evidence="26">
        <dbReference type="Rhea" id="RHEA:41917"/>
    </physiologicalReaction>
</comment>
<evidence type="ECO:0000256" key="15">
    <source>
        <dbReference type="ARBA" id="ARBA00047300"/>
    </source>
</evidence>
<dbReference type="InterPro" id="IPR020843">
    <property type="entry name" value="ER"/>
</dbReference>
<comment type="catalytic activity">
    <reaction evidence="30">
        <text>a fatty acyl-[ACP] + malonyl-[ACP] + H(+) = a 3-oxoacyl-[ACP] + holo-[ACP] + CO2</text>
        <dbReference type="Rhea" id="RHEA:22836"/>
        <dbReference type="Rhea" id="RHEA-COMP:9623"/>
        <dbReference type="Rhea" id="RHEA-COMP:9685"/>
        <dbReference type="Rhea" id="RHEA-COMP:9916"/>
        <dbReference type="Rhea" id="RHEA-COMP:14125"/>
        <dbReference type="ChEBI" id="CHEBI:15378"/>
        <dbReference type="ChEBI" id="CHEBI:16526"/>
        <dbReference type="ChEBI" id="CHEBI:64479"/>
        <dbReference type="ChEBI" id="CHEBI:78449"/>
        <dbReference type="ChEBI" id="CHEBI:78776"/>
        <dbReference type="ChEBI" id="CHEBI:138651"/>
        <dbReference type="EC" id="2.3.1.41"/>
    </reaction>
    <physiologicalReaction direction="left-to-right" evidence="30">
        <dbReference type="Rhea" id="RHEA:22837"/>
    </physiologicalReaction>
</comment>
<evidence type="ECO:0000256" key="41">
    <source>
        <dbReference type="ARBA" id="ARBA00049422"/>
    </source>
</evidence>
<dbReference type="GO" id="GO:0004315">
    <property type="term" value="F:3-oxoacyl-[acyl-carrier-protein] synthase activity"/>
    <property type="evidence" value="ECO:0007669"/>
    <property type="project" value="UniProtKB-EC"/>
</dbReference>
<dbReference type="InterPro" id="IPR042104">
    <property type="entry name" value="PKS_dehydratase_sf"/>
</dbReference>
<dbReference type="InterPro" id="IPR014031">
    <property type="entry name" value="Ketoacyl_synth_C"/>
</dbReference>
<proteinExistence type="evidence at transcript level"/>
<dbReference type="EMBL" id="MK605592">
    <property type="protein sequence ID" value="QCW07585.1"/>
    <property type="molecule type" value="mRNA"/>
</dbReference>
<evidence type="ECO:0000256" key="37">
    <source>
        <dbReference type="ARBA" id="ARBA00049109"/>
    </source>
</evidence>
<comment type="catalytic activity">
    <reaction evidence="31">
        <text>3-oxohexanoyl-[ACP] + NADPH + H(+) = (3R)-hydroxyhexanoyl-[ACP] + NADP(+)</text>
        <dbReference type="Rhea" id="RHEA:41824"/>
        <dbReference type="Rhea" id="RHEA-COMP:9629"/>
        <dbReference type="Rhea" id="RHEA-COMP:9630"/>
        <dbReference type="ChEBI" id="CHEBI:15378"/>
        <dbReference type="ChEBI" id="CHEBI:57783"/>
        <dbReference type="ChEBI" id="CHEBI:58349"/>
        <dbReference type="ChEBI" id="CHEBI:78456"/>
        <dbReference type="ChEBI" id="CHEBI:78457"/>
    </reaction>
    <physiologicalReaction direction="left-to-right" evidence="31">
        <dbReference type="Rhea" id="RHEA:41825"/>
    </physiologicalReaction>
</comment>
<evidence type="ECO:0000256" key="32">
    <source>
        <dbReference type="ARBA" id="ARBA00048650"/>
    </source>
</evidence>
<feature type="region of interest" description="C-terminal hotdog fold" evidence="45">
    <location>
        <begin position="987"/>
        <end position="1127"/>
    </location>
</feature>
<dbReference type="InterPro" id="IPR016039">
    <property type="entry name" value="Thiolase-like"/>
</dbReference>
<dbReference type="GO" id="GO:0004316">
    <property type="term" value="F:3-oxoacyl-[acyl-carrier-protein] reductase (NADPH) activity"/>
    <property type="evidence" value="ECO:0007669"/>
    <property type="project" value="UniProtKB-EC"/>
</dbReference>
<comment type="catalytic activity">
    <reaction evidence="10">
        <text>(3R)-hydroxytetradecanoyl-[ACP] = (2E)-tetradecenoyl-[ACP] + H2O</text>
        <dbReference type="Rhea" id="RHEA:41892"/>
        <dbReference type="Rhea" id="RHEA-COMP:9646"/>
        <dbReference type="Rhea" id="RHEA-COMP:9647"/>
        <dbReference type="ChEBI" id="CHEBI:15377"/>
        <dbReference type="ChEBI" id="CHEBI:78474"/>
        <dbReference type="ChEBI" id="CHEBI:78475"/>
    </reaction>
    <physiologicalReaction direction="left-to-right" evidence="10">
        <dbReference type="Rhea" id="RHEA:41893"/>
    </physiologicalReaction>
</comment>
<comment type="catalytic activity">
    <reaction evidence="38">
        <text>(2E)-tetradecenoyl-[ACP] + NADPH + H(+) = tetradecanoyl-[ACP] + NADP(+)</text>
        <dbReference type="Rhea" id="RHEA:41896"/>
        <dbReference type="Rhea" id="RHEA-COMP:9647"/>
        <dbReference type="Rhea" id="RHEA-COMP:9648"/>
        <dbReference type="ChEBI" id="CHEBI:15378"/>
        <dbReference type="ChEBI" id="CHEBI:57783"/>
        <dbReference type="ChEBI" id="CHEBI:58349"/>
        <dbReference type="ChEBI" id="CHEBI:78475"/>
        <dbReference type="ChEBI" id="CHEBI:78477"/>
    </reaction>
    <physiologicalReaction direction="left-to-right" evidence="38">
        <dbReference type="Rhea" id="RHEA:41897"/>
    </physiologicalReaction>
</comment>
<evidence type="ECO:0000256" key="44">
    <source>
        <dbReference type="ARBA" id="ARBA00049533"/>
    </source>
</evidence>
<dbReference type="SUPFAM" id="SSF52151">
    <property type="entry name" value="FabD/lysophospholipase-like"/>
    <property type="match status" value="1"/>
</dbReference>
<keyword evidence="3" id="KW-0663">Pyridoxal phosphate</keyword>
<evidence type="ECO:0000256" key="30">
    <source>
        <dbReference type="ARBA" id="ARBA00048506"/>
    </source>
</evidence>
<evidence type="ECO:0000256" key="43">
    <source>
        <dbReference type="ARBA" id="ARBA00049521"/>
    </source>
</evidence>
<comment type="catalytic activity">
    <reaction evidence="39">
        <text>3-oxododecanoyl-[ACP] + NADPH + H(+) = (3R)-hydroxydodecanoyl-[ACP] + NADP(+)</text>
        <dbReference type="Rhea" id="RHEA:41872"/>
        <dbReference type="Rhea" id="RHEA-COMP:9641"/>
        <dbReference type="Rhea" id="RHEA-COMP:9642"/>
        <dbReference type="ChEBI" id="CHEBI:15378"/>
        <dbReference type="ChEBI" id="CHEBI:57783"/>
        <dbReference type="ChEBI" id="CHEBI:58349"/>
        <dbReference type="ChEBI" id="CHEBI:78469"/>
        <dbReference type="ChEBI" id="CHEBI:78470"/>
    </reaction>
    <physiologicalReaction direction="left-to-right" evidence="39">
        <dbReference type="Rhea" id="RHEA:41873"/>
    </physiologicalReaction>
</comment>
<keyword evidence="4" id="KW-0511">Multifunctional enzyme</keyword>
<dbReference type="GO" id="GO:0004312">
    <property type="term" value="F:fatty acid synthase activity"/>
    <property type="evidence" value="ECO:0007669"/>
    <property type="project" value="TreeGrafter"/>
</dbReference>
<dbReference type="SMART" id="SM00825">
    <property type="entry name" value="PKS_KS"/>
    <property type="match status" value="1"/>
</dbReference>
<name>A0A5B7QSH3_BLAGE</name>
<comment type="function">
    <text evidence="14">Fatty acid synthetase is a multifunctional enzyme that catalyzes the de novo biosynthesis of long-chain saturated fatty acids starting from acetyl-CoA and malonyl-CoA in the presence of NADPH. This multifunctional protein contains 7 catalytic activities and a site for the binding of the prosthetic group 4'-phosphopantetheine of the acyl carrier protein ([ACP]) domain.</text>
</comment>
<dbReference type="InterPro" id="IPR049900">
    <property type="entry name" value="PKS_mFAS_DH"/>
</dbReference>
<comment type="catalytic activity">
    <reaction evidence="18">
        <text>3-oxodecanoyl-[ACP] + NADPH + H(+) = (3R)-hydroxydecanoyl-[ACP] + NADP(+)</text>
        <dbReference type="Rhea" id="RHEA:41856"/>
        <dbReference type="Rhea" id="RHEA-COMP:9637"/>
        <dbReference type="Rhea" id="RHEA-COMP:9638"/>
        <dbReference type="ChEBI" id="CHEBI:15378"/>
        <dbReference type="ChEBI" id="CHEBI:57783"/>
        <dbReference type="ChEBI" id="CHEBI:58349"/>
        <dbReference type="ChEBI" id="CHEBI:78464"/>
        <dbReference type="ChEBI" id="CHEBI:78466"/>
    </reaction>
    <physiologicalReaction direction="left-to-right" evidence="18">
        <dbReference type="Rhea" id="RHEA:41857"/>
    </physiologicalReaction>
</comment>
<dbReference type="InterPro" id="IPR013149">
    <property type="entry name" value="ADH-like_C"/>
</dbReference>
<dbReference type="Gene3D" id="3.10.129.110">
    <property type="entry name" value="Polyketide synthase dehydratase"/>
    <property type="match status" value="1"/>
</dbReference>
<evidence type="ECO:0000256" key="27">
    <source>
        <dbReference type="ARBA" id="ARBA00048281"/>
    </source>
</evidence>
<comment type="catalytic activity">
    <reaction evidence="34">
        <text>hexadecanoyl-[ACP] + H2O = hexadecanoate + holo-[ACP] + H(+)</text>
        <dbReference type="Rhea" id="RHEA:41932"/>
        <dbReference type="Rhea" id="RHEA-COMP:9652"/>
        <dbReference type="Rhea" id="RHEA-COMP:9685"/>
        <dbReference type="ChEBI" id="CHEBI:7896"/>
        <dbReference type="ChEBI" id="CHEBI:15377"/>
        <dbReference type="ChEBI" id="CHEBI:15378"/>
        <dbReference type="ChEBI" id="CHEBI:64479"/>
        <dbReference type="ChEBI" id="CHEBI:78483"/>
        <dbReference type="EC" id="3.1.2.14"/>
    </reaction>
    <physiologicalReaction direction="left-to-right" evidence="34">
        <dbReference type="Rhea" id="RHEA:41933"/>
    </physiologicalReaction>
</comment>
<reference evidence="48" key="2">
    <citation type="submission" date="2019-03" db="EMBL/GenBank/DDBJ databases">
        <authorList>
            <person name="Pei X.-J."/>
        </authorList>
    </citation>
    <scope>NUCLEOTIDE SEQUENCE</scope>
</reference>
<evidence type="ECO:0000256" key="39">
    <source>
        <dbReference type="ARBA" id="ARBA00049263"/>
    </source>
</evidence>
<evidence type="ECO:0000256" key="34">
    <source>
        <dbReference type="ARBA" id="ARBA00048704"/>
    </source>
</evidence>
<comment type="catalytic activity">
    <reaction evidence="35">
        <text>3-oxotetradecanoyl-[ACP] + NADPH + H(+) = (3R)-hydroxytetradecanoyl-[ACP] + NADP(+)</text>
        <dbReference type="Rhea" id="RHEA:41888"/>
        <dbReference type="Rhea" id="RHEA-COMP:9645"/>
        <dbReference type="Rhea" id="RHEA-COMP:9646"/>
        <dbReference type="ChEBI" id="CHEBI:15378"/>
        <dbReference type="ChEBI" id="CHEBI:57783"/>
        <dbReference type="ChEBI" id="CHEBI:58349"/>
        <dbReference type="ChEBI" id="CHEBI:78473"/>
        <dbReference type="ChEBI" id="CHEBI:78474"/>
    </reaction>
    <physiologicalReaction direction="left-to-right" evidence="35">
        <dbReference type="Rhea" id="RHEA:41889"/>
    </physiologicalReaction>
</comment>
<comment type="catalytic activity">
    <reaction evidence="33">
        <text>holo-[ACP] + acetyl-CoA = acetyl-[ACP] + CoA</text>
        <dbReference type="Rhea" id="RHEA:41788"/>
        <dbReference type="Rhea" id="RHEA-COMP:9621"/>
        <dbReference type="Rhea" id="RHEA-COMP:9685"/>
        <dbReference type="ChEBI" id="CHEBI:57287"/>
        <dbReference type="ChEBI" id="CHEBI:57288"/>
        <dbReference type="ChEBI" id="CHEBI:64479"/>
        <dbReference type="ChEBI" id="CHEBI:78446"/>
        <dbReference type="EC" id="2.3.1.38"/>
    </reaction>
    <physiologicalReaction direction="left-to-right" evidence="33">
        <dbReference type="Rhea" id="RHEA:41789"/>
    </physiologicalReaction>
</comment>
<comment type="catalytic activity">
    <reaction evidence="24">
        <text>3-oxobutanoyl-[ACP] + NADPH + H(+) = (3R)-hydroxybutanoyl-[ACP] + NADP(+)</text>
        <dbReference type="Rhea" id="RHEA:41804"/>
        <dbReference type="Rhea" id="RHEA-COMP:9625"/>
        <dbReference type="Rhea" id="RHEA-COMP:9626"/>
        <dbReference type="ChEBI" id="CHEBI:15378"/>
        <dbReference type="ChEBI" id="CHEBI:57783"/>
        <dbReference type="ChEBI" id="CHEBI:58349"/>
        <dbReference type="ChEBI" id="CHEBI:78450"/>
        <dbReference type="ChEBI" id="CHEBI:78451"/>
    </reaction>
    <physiologicalReaction direction="left-to-right" evidence="24">
        <dbReference type="Rhea" id="RHEA:41805"/>
    </physiologicalReaction>
</comment>
<comment type="catalytic activity">
    <reaction evidence="21">
        <text>dodecanoyl-[ACP] + malonyl-[ACP] + H(+) = 3-oxotetradecanoyl-[ACP] + holo-[ACP] + CO2</text>
        <dbReference type="Rhea" id="RHEA:41884"/>
        <dbReference type="Rhea" id="RHEA-COMP:9623"/>
        <dbReference type="Rhea" id="RHEA-COMP:9644"/>
        <dbReference type="Rhea" id="RHEA-COMP:9645"/>
        <dbReference type="Rhea" id="RHEA-COMP:9685"/>
        <dbReference type="ChEBI" id="CHEBI:15378"/>
        <dbReference type="ChEBI" id="CHEBI:16526"/>
        <dbReference type="ChEBI" id="CHEBI:64479"/>
        <dbReference type="ChEBI" id="CHEBI:65264"/>
        <dbReference type="ChEBI" id="CHEBI:78449"/>
        <dbReference type="ChEBI" id="CHEBI:78473"/>
    </reaction>
    <physiologicalReaction direction="left-to-right" evidence="21">
        <dbReference type="Rhea" id="RHEA:41885"/>
    </physiologicalReaction>
</comment>
<evidence type="ECO:0000256" key="25">
    <source>
        <dbReference type="ARBA" id="ARBA00047961"/>
    </source>
</evidence>
<evidence type="ECO:0000256" key="20">
    <source>
        <dbReference type="ARBA" id="ARBA00047500"/>
    </source>
</evidence>
<evidence type="ECO:0000256" key="9">
    <source>
        <dbReference type="ARBA" id="ARBA00023394"/>
    </source>
</evidence>
<dbReference type="InterPro" id="IPR050091">
    <property type="entry name" value="PKS_NRPS_Biosynth_Enz"/>
</dbReference>
<dbReference type="Gene3D" id="3.40.50.1820">
    <property type="entry name" value="alpha/beta hydrolase"/>
    <property type="match status" value="1"/>
</dbReference>
<dbReference type="Pfam" id="PF00109">
    <property type="entry name" value="ketoacyl-synt"/>
    <property type="match status" value="1"/>
</dbReference>
<evidence type="ECO:0000256" key="29">
    <source>
        <dbReference type="ARBA" id="ARBA00048420"/>
    </source>
</evidence>
<comment type="catalytic activity">
    <reaction evidence="20">
        <text>(2E)-butenoyl-[ACP] + NADPH + H(+) = butanoyl-[ACP] + NADP(+)</text>
        <dbReference type="Rhea" id="RHEA:41812"/>
        <dbReference type="Rhea" id="RHEA-COMP:9627"/>
        <dbReference type="Rhea" id="RHEA-COMP:9628"/>
        <dbReference type="ChEBI" id="CHEBI:15378"/>
        <dbReference type="ChEBI" id="CHEBI:57783"/>
        <dbReference type="ChEBI" id="CHEBI:58349"/>
        <dbReference type="ChEBI" id="CHEBI:78453"/>
        <dbReference type="ChEBI" id="CHEBI:78454"/>
    </reaction>
    <physiologicalReaction direction="left-to-right" evidence="20">
        <dbReference type="Rhea" id="RHEA:41813"/>
    </physiologicalReaction>
</comment>
<comment type="catalytic activity">
    <reaction evidence="43">
        <text>(2E)-decenoyl-[ACP] + NADPH + H(+) = decanoyl-[ACP] + NADP(+)</text>
        <dbReference type="Rhea" id="RHEA:41864"/>
        <dbReference type="Rhea" id="RHEA-COMP:9639"/>
        <dbReference type="Rhea" id="RHEA-COMP:9640"/>
        <dbReference type="ChEBI" id="CHEBI:15378"/>
        <dbReference type="ChEBI" id="CHEBI:57783"/>
        <dbReference type="ChEBI" id="CHEBI:58349"/>
        <dbReference type="ChEBI" id="CHEBI:78467"/>
        <dbReference type="ChEBI" id="CHEBI:78468"/>
    </reaction>
    <physiologicalReaction direction="left-to-right" evidence="43">
        <dbReference type="Rhea" id="RHEA:41865"/>
    </physiologicalReaction>
</comment>
<comment type="catalytic activity">
    <reaction evidence="23">
        <text>(2E)-hexenoyl-[ACP] + NADPH + H(+) = hexanoyl-[ACP] + NADP(+)</text>
        <dbReference type="Rhea" id="RHEA:41832"/>
        <dbReference type="Rhea" id="RHEA-COMP:9631"/>
        <dbReference type="Rhea" id="RHEA-COMP:9632"/>
        <dbReference type="ChEBI" id="CHEBI:15378"/>
        <dbReference type="ChEBI" id="CHEBI:57783"/>
        <dbReference type="ChEBI" id="CHEBI:58349"/>
        <dbReference type="ChEBI" id="CHEBI:78458"/>
        <dbReference type="ChEBI" id="CHEBI:78459"/>
    </reaction>
    <physiologicalReaction direction="left-to-right" evidence="23">
        <dbReference type="Rhea" id="RHEA:41833"/>
    </physiologicalReaction>
</comment>
<dbReference type="Gene3D" id="3.30.70.3290">
    <property type="match status" value="1"/>
</dbReference>
<dbReference type="InterPro" id="IPR016035">
    <property type="entry name" value="Acyl_Trfase/lysoPLipase"/>
</dbReference>
<evidence type="ECO:0000256" key="14">
    <source>
        <dbReference type="ARBA" id="ARBA00023442"/>
    </source>
</evidence>
<dbReference type="Pfam" id="PF00975">
    <property type="entry name" value="Thioesterase"/>
    <property type="match status" value="1"/>
</dbReference>
<dbReference type="InterPro" id="IPR016036">
    <property type="entry name" value="Malonyl_transacylase_ACP-bd"/>
</dbReference>
<dbReference type="CDD" id="cd05195">
    <property type="entry name" value="enoyl_red"/>
    <property type="match status" value="1"/>
</dbReference>
<reference evidence="48" key="1">
    <citation type="journal article" date="2019" name="Insect Biochem. Mol. Biol.">
        <title>BgFas1: A fatty acid synthase gene required for both hydrocarbon and cuticular fatty acid biosynthesis in the German cockroach, Blattella germanica (L.).</title>
        <authorList>
            <person name="Pei X.J."/>
            <person name="Chen N."/>
            <person name="Bai Y."/>
            <person name="Qiao J.W."/>
            <person name="Li S."/>
            <person name="Fan Y.L."/>
            <person name="Liu T.X."/>
        </authorList>
    </citation>
    <scope>NUCLEOTIDE SEQUENCE</scope>
</reference>
<evidence type="ECO:0000256" key="33">
    <source>
        <dbReference type="ARBA" id="ARBA00048691"/>
    </source>
</evidence>
<dbReference type="PROSITE" id="PS52004">
    <property type="entry name" value="KS3_2"/>
    <property type="match status" value="1"/>
</dbReference>
<comment type="catalytic activity">
    <reaction evidence="37">
        <text>decanoyl-[ACP] + malonyl-[ACP] + H(+) = 3-oxododecanoyl-[ACP] + holo-[ACP] + CO2</text>
        <dbReference type="Rhea" id="RHEA:41868"/>
        <dbReference type="Rhea" id="RHEA-COMP:9623"/>
        <dbReference type="Rhea" id="RHEA-COMP:9640"/>
        <dbReference type="Rhea" id="RHEA-COMP:9641"/>
        <dbReference type="Rhea" id="RHEA-COMP:9685"/>
        <dbReference type="ChEBI" id="CHEBI:15378"/>
        <dbReference type="ChEBI" id="CHEBI:16526"/>
        <dbReference type="ChEBI" id="CHEBI:64479"/>
        <dbReference type="ChEBI" id="CHEBI:78449"/>
        <dbReference type="ChEBI" id="CHEBI:78468"/>
        <dbReference type="ChEBI" id="CHEBI:78469"/>
    </reaction>
    <physiologicalReaction direction="left-to-right" evidence="37">
        <dbReference type="Rhea" id="RHEA:41869"/>
    </physiologicalReaction>
</comment>
<dbReference type="CDD" id="cd00833">
    <property type="entry name" value="PKS"/>
    <property type="match status" value="1"/>
</dbReference>
<evidence type="ECO:0000256" key="31">
    <source>
        <dbReference type="ARBA" id="ARBA00048571"/>
    </source>
</evidence>
<evidence type="ECO:0000256" key="35">
    <source>
        <dbReference type="ARBA" id="ARBA00048935"/>
    </source>
</evidence>
<dbReference type="Pfam" id="PF00107">
    <property type="entry name" value="ADH_zinc_N"/>
    <property type="match status" value="1"/>
</dbReference>
<evidence type="ECO:0000313" key="48">
    <source>
        <dbReference type="EMBL" id="QCW07585.1"/>
    </source>
</evidence>
<dbReference type="Pfam" id="PF16197">
    <property type="entry name" value="KAsynt_C_assoc"/>
    <property type="match status" value="1"/>
</dbReference>
<comment type="catalytic activity">
    <reaction evidence="41">
        <text>3-oxooctanoyl-[ACP] + NADPH + H(+) = (3R)-hydroxyoctanoyl-[ACP] + NADP(+)</text>
        <dbReference type="Rhea" id="RHEA:41840"/>
        <dbReference type="Rhea" id="RHEA-COMP:9633"/>
        <dbReference type="Rhea" id="RHEA-COMP:9634"/>
        <dbReference type="ChEBI" id="CHEBI:15378"/>
        <dbReference type="ChEBI" id="CHEBI:57783"/>
        <dbReference type="ChEBI" id="CHEBI:58349"/>
        <dbReference type="ChEBI" id="CHEBI:78460"/>
        <dbReference type="ChEBI" id="CHEBI:78461"/>
    </reaction>
    <physiologicalReaction direction="left-to-right" evidence="41">
        <dbReference type="Rhea" id="RHEA:41841"/>
    </physiologicalReaction>
</comment>
<dbReference type="InterPro" id="IPR036291">
    <property type="entry name" value="NAD(P)-bd_dom_sf"/>
</dbReference>
<comment type="catalytic activity">
    <reaction evidence="36">
        <text>(2E)-octadecenoyl-[ACP] + NADPH + H(+) = octadecanoyl-[ACP] + NADP(+)</text>
        <dbReference type="Rhea" id="RHEA:41928"/>
        <dbReference type="Rhea" id="RHEA-COMP:9655"/>
        <dbReference type="Rhea" id="RHEA-COMP:9656"/>
        <dbReference type="ChEBI" id="CHEBI:15378"/>
        <dbReference type="ChEBI" id="CHEBI:57783"/>
        <dbReference type="ChEBI" id="CHEBI:58349"/>
        <dbReference type="ChEBI" id="CHEBI:78489"/>
        <dbReference type="ChEBI" id="CHEBI:78495"/>
    </reaction>
    <physiologicalReaction direction="left-to-right" evidence="36">
        <dbReference type="Rhea" id="RHEA:41929"/>
    </physiologicalReaction>
</comment>
<comment type="catalytic activity">
    <reaction evidence="6">
        <text>(3R)-hydroxydodecanoyl-[ACP] = (2E)-dodecenoyl-[ACP] + H2O</text>
        <dbReference type="Rhea" id="RHEA:41876"/>
        <dbReference type="Rhea" id="RHEA-COMP:9642"/>
        <dbReference type="Rhea" id="RHEA-COMP:9643"/>
        <dbReference type="ChEBI" id="CHEBI:15377"/>
        <dbReference type="ChEBI" id="CHEBI:78470"/>
        <dbReference type="ChEBI" id="CHEBI:78472"/>
    </reaction>
    <physiologicalReaction direction="left-to-right" evidence="6">
        <dbReference type="Rhea" id="RHEA:41877"/>
    </physiologicalReaction>
</comment>
<dbReference type="InterPro" id="IPR029058">
    <property type="entry name" value="AB_hydrolase_fold"/>
</dbReference>
<comment type="catalytic activity">
    <reaction evidence="7">
        <text>(3R)-hydroxyhexanoyl-[ACP] = (2E)-hexenoyl-[ACP] + H2O</text>
        <dbReference type="Rhea" id="RHEA:41828"/>
        <dbReference type="Rhea" id="RHEA-COMP:9630"/>
        <dbReference type="Rhea" id="RHEA-COMP:9631"/>
        <dbReference type="ChEBI" id="CHEBI:15377"/>
        <dbReference type="ChEBI" id="CHEBI:78457"/>
        <dbReference type="ChEBI" id="CHEBI:78458"/>
    </reaction>
    <physiologicalReaction direction="left-to-right" evidence="7">
        <dbReference type="Rhea" id="RHEA:41829"/>
    </physiologicalReaction>
</comment>
<dbReference type="InterPro" id="IPR001227">
    <property type="entry name" value="Ac_transferase_dom_sf"/>
</dbReference>
<evidence type="ECO:0000256" key="42">
    <source>
        <dbReference type="ARBA" id="ARBA00049449"/>
    </source>
</evidence>
<dbReference type="Gene3D" id="3.40.47.10">
    <property type="match status" value="1"/>
</dbReference>
<evidence type="ECO:0000256" key="36">
    <source>
        <dbReference type="ARBA" id="ARBA00049019"/>
    </source>
</evidence>
<dbReference type="InterPro" id="IPR001031">
    <property type="entry name" value="Thioesterase"/>
</dbReference>
<evidence type="ECO:0000256" key="18">
    <source>
        <dbReference type="ARBA" id="ARBA00047440"/>
    </source>
</evidence>
<evidence type="ECO:0000256" key="10">
    <source>
        <dbReference type="ARBA" id="ARBA00023398"/>
    </source>
</evidence>
<evidence type="ECO:0000256" key="40">
    <source>
        <dbReference type="ARBA" id="ARBA00049414"/>
    </source>
</evidence>
<comment type="catalytic activity">
    <reaction evidence="25">
        <text>acetyl-[ACP] + malonyl-[ACP] + H(+) = 3-oxobutanoyl-[ACP] + holo-[ACP] + CO2</text>
        <dbReference type="Rhea" id="RHEA:41800"/>
        <dbReference type="Rhea" id="RHEA-COMP:9621"/>
        <dbReference type="Rhea" id="RHEA-COMP:9623"/>
        <dbReference type="Rhea" id="RHEA-COMP:9625"/>
        <dbReference type="Rhea" id="RHEA-COMP:9685"/>
        <dbReference type="ChEBI" id="CHEBI:15378"/>
        <dbReference type="ChEBI" id="CHEBI:16526"/>
        <dbReference type="ChEBI" id="CHEBI:64479"/>
        <dbReference type="ChEBI" id="CHEBI:78446"/>
        <dbReference type="ChEBI" id="CHEBI:78449"/>
        <dbReference type="ChEBI" id="CHEBI:78450"/>
    </reaction>
    <physiologicalReaction direction="left-to-right" evidence="25">
        <dbReference type="Rhea" id="RHEA:41801"/>
    </physiologicalReaction>
</comment>
<comment type="pathway">
    <text evidence="1">Lipid metabolism.</text>
</comment>
<dbReference type="SUPFAM" id="SSF51735">
    <property type="entry name" value="NAD(P)-binding Rossmann-fold domains"/>
    <property type="match status" value="1"/>
</dbReference>
<evidence type="ECO:0000256" key="26">
    <source>
        <dbReference type="ARBA" id="ARBA00048051"/>
    </source>
</evidence>
<evidence type="ECO:0000256" key="6">
    <source>
        <dbReference type="ARBA" id="ARBA00023351"/>
    </source>
</evidence>
<dbReference type="SUPFAM" id="SSF53474">
    <property type="entry name" value="alpha/beta-Hydrolases"/>
    <property type="match status" value="1"/>
</dbReference>
<dbReference type="Pfam" id="PF00698">
    <property type="entry name" value="Acyl_transf_1"/>
    <property type="match status" value="1"/>
</dbReference>
<protein>
    <submittedName>
        <fullName evidence="48">Fatty acid synthase 5</fullName>
    </submittedName>
</protein>
<evidence type="ECO:0000256" key="24">
    <source>
        <dbReference type="ARBA" id="ARBA00047953"/>
    </source>
</evidence>
<feature type="region of interest" description="N-terminal hotdog fold" evidence="45">
    <location>
        <begin position="850"/>
        <end position="976"/>
    </location>
</feature>
<dbReference type="PROSITE" id="PS52019">
    <property type="entry name" value="PKS_MFAS_DH"/>
    <property type="match status" value="1"/>
</dbReference>
<evidence type="ECO:0000256" key="23">
    <source>
        <dbReference type="ARBA" id="ARBA00047897"/>
    </source>
</evidence>
<evidence type="ECO:0000256" key="1">
    <source>
        <dbReference type="ARBA" id="ARBA00005189"/>
    </source>
</evidence>
<evidence type="ECO:0000256" key="16">
    <source>
        <dbReference type="ARBA" id="ARBA00047394"/>
    </source>
</evidence>
<evidence type="ECO:0000256" key="12">
    <source>
        <dbReference type="ARBA" id="ARBA00023401"/>
    </source>
</evidence>
<evidence type="ECO:0000256" key="4">
    <source>
        <dbReference type="ARBA" id="ARBA00023268"/>
    </source>
</evidence>
<comment type="catalytic activity">
    <reaction evidence="32">
        <text>a 2,3-saturated acyl-[ACP] + NADP(+) = a (2E)-enoyl-[ACP] + NADPH + H(+)</text>
        <dbReference type="Rhea" id="RHEA:22564"/>
        <dbReference type="Rhea" id="RHEA-COMP:9925"/>
        <dbReference type="Rhea" id="RHEA-COMP:9926"/>
        <dbReference type="ChEBI" id="CHEBI:15378"/>
        <dbReference type="ChEBI" id="CHEBI:57783"/>
        <dbReference type="ChEBI" id="CHEBI:58349"/>
        <dbReference type="ChEBI" id="CHEBI:78784"/>
        <dbReference type="ChEBI" id="CHEBI:78785"/>
        <dbReference type="EC" id="1.3.1.39"/>
    </reaction>
    <physiologicalReaction direction="right-to-left" evidence="32">
        <dbReference type="Rhea" id="RHEA:22566"/>
    </physiologicalReaction>
</comment>
<comment type="catalytic activity">
    <reaction evidence="11">
        <text>(3R)-hydroxyoctadecanoyl-[ACP] = (2E)-octadecenoyl-[ACP] + H2O</text>
        <dbReference type="Rhea" id="RHEA:41924"/>
        <dbReference type="Rhea" id="RHEA-COMP:9654"/>
        <dbReference type="Rhea" id="RHEA-COMP:9655"/>
        <dbReference type="ChEBI" id="CHEBI:15377"/>
        <dbReference type="ChEBI" id="CHEBI:78488"/>
        <dbReference type="ChEBI" id="CHEBI:78489"/>
    </reaction>
    <physiologicalReaction direction="left-to-right" evidence="11">
        <dbReference type="Rhea" id="RHEA:41925"/>
    </physiologicalReaction>
</comment>
<dbReference type="GO" id="GO:0141148">
    <property type="term" value="F:enoyl-[acyl-carrier-protein] reductase (NADPH) activity"/>
    <property type="evidence" value="ECO:0007669"/>
    <property type="project" value="UniProtKB-EC"/>
</dbReference>
<evidence type="ECO:0000256" key="7">
    <source>
        <dbReference type="ARBA" id="ARBA00023373"/>
    </source>
</evidence>
<feature type="domain" description="PKS/mFAS DH" evidence="47">
    <location>
        <begin position="850"/>
        <end position="1127"/>
    </location>
</feature>
<comment type="catalytic activity">
    <reaction evidence="8">
        <text>(3R)-hydroxydecanoyl-[ACP] = (2E)-decenoyl-[ACP] + H2O</text>
        <dbReference type="Rhea" id="RHEA:41860"/>
        <dbReference type="Rhea" id="RHEA-COMP:9638"/>
        <dbReference type="Rhea" id="RHEA-COMP:9639"/>
        <dbReference type="ChEBI" id="CHEBI:15377"/>
        <dbReference type="ChEBI" id="CHEBI:78466"/>
        <dbReference type="ChEBI" id="CHEBI:78467"/>
    </reaction>
    <physiologicalReaction direction="left-to-right" evidence="8">
        <dbReference type="Rhea" id="RHEA:41861"/>
    </physiologicalReaction>
</comment>
<dbReference type="InterPro" id="IPR032821">
    <property type="entry name" value="PKS_assoc"/>
</dbReference>
<accession>A0A5B7QSH3</accession>
<comment type="catalytic activity">
    <reaction evidence="19">
        <text>tetradecanoyl-[ACP] + malonyl-[ACP] + H(+) = 3-oxohexadecanoyl-[ACP] + holo-[ACP] + CO2</text>
        <dbReference type="Rhea" id="RHEA:41900"/>
        <dbReference type="Rhea" id="RHEA-COMP:9623"/>
        <dbReference type="Rhea" id="RHEA-COMP:9648"/>
        <dbReference type="Rhea" id="RHEA-COMP:9649"/>
        <dbReference type="Rhea" id="RHEA-COMP:9685"/>
        <dbReference type="ChEBI" id="CHEBI:15378"/>
        <dbReference type="ChEBI" id="CHEBI:16526"/>
        <dbReference type="ChEBI" id="CHEBI:64479"/>
        <dbReference type="ChEBI" id="CHEBI:78449"/>
        <dbReference type="ChEBI" id="CHEBI:78477"/>
        <dbReference type="ChEBI" id="CHEBI:78478"/>
    </reaction>
    <physiologicalReaction direction="left-to-right" evidence="19">
        <dbReference type="Rhea" id="RHEA:41901"/>
    </physiologicalReaction>
</comment>
<dbReference type="InterPro" id="IPR014030">
    <property type="entry name" value="Ketoacyl_synth_N"/>
</dbReference>
<dbReference type="SMART" id="SM00829">
    <property type="entry name" value="PKS_ER"/>
    <property type="match status" value="1"/>
</dbReference>
<comment type="catalytic activity">
    <reaction evidence="40">
        <text>3-oxohexadecanoyl-[ACP] + NADPH + H(+) = (3R)-hydroxyhexadecanoyl-[ACP] + NADP(+)</text>
        <dbReference type="Rhea" id="RHEA:41904"/>
        <dbReference type="Rhea" id="RHEA-COMP:9649"/>
        <dbReference type="Rhea" id="RHEA-COMP:9650"/>
        <dbReference type="ChEBI" id="CHEBI:15378"/>
        <dbReference type="ChEBI" id="CHEBI:57783"/>
        <dbReference type="ChEBI" id="CHEBI:58349"/>
        <dbReference type="ChEBI" id="CHEBI:78478"/>
        <dbReference type="ChEBI" id="CHEBI:78480"/>
    </reaction>
    <physiologicalReaction direction="left-to-right" evidence="40">
        <dbReference type="Rhea" id="RHEA:41905"/>
    </physiologicalReaction>
</comment>
<keyword evidence="2" id="KW-0702">S-nitrosylation</keyword>
<evidence type="ECO:0000256" key="3">
    <source>
        <dbReference type="ARBA" id="ARBA00022898"/>
    </source>
</evidence>
<comment type="catalytic activity">
    <reaction evidence="22">
        <text>(2E)-hexadecenoyl-[ACP] + NADPH + H(+) = hexadecanoyl-[ACP] + NADP(+)</text>
        <dbReference type="Rhea" id="RHEA:41912"/>
        <dbReference type="Rhea" id="RHEA-COMP:9651"/>
        <dbReference type="Rhea" id="RHEA-COMP:9652"/>
        <dbReference type="ChEBI" id="CHEBI:15378"/>
        <dbReference type="ChEBI" id="CHEBI:57783"/>
        <dbReference type="ChEBI" id="CHEBI:58349"/>
        <dbReference type="ChEBI" id="CHEBI:78481"/>
        <dbReference type="ChEBI" id="CHEBI:78483"/>
    </reaction>
    <physiologicalReaction direction="left-to-right" evidence="22">
        <dbReference type="Rhea" id="RHEA:41913"/>
    </physiologicalReaction>
</comment>
<comment type="catalytic activity">
    <reaction evidence="5">
        <text>(3R)-hydroxyoctanoyl-[ACP] = (2E)-octenoyl-[ACP] + H2O</text>
        <dbReference type="Rhea" id="RHEA:41844"/>
        <dbReference type="Rhea" id="RHEA-COMP:9634"/>
        <dbReference type="Rhea" id="RHEA-COMP:9635"/>
        <dbReference type="ChEBI" id="CHEBI:15377"/>
        <dbReference type="ChEBI" id="CHEBI:78461"/>
        <dbReference type="ChEBI" id="CHEBI:78462"/>
    </reaction>
    <physiologicalReaction direction="left-to-right" evidence="5">
        <dbReference type="Rhea" id="RHEA:41845"/>
    </physiologicalReaction>
</comment>
<comment type="catalytic activity">
    <reaction evidence="28">
        <text>tetradecanoyl-[ACP] + H2O = tetradecanoate + holo-[ACP] + H(+)</text>
        <dbReference type="Rhea" id="RHEA:30123"/>
        <dbReference type="Rhea" id="RHEA-COMP:9648"/>
        <dbReference type="Rhea" id="RHEA-COMP:9685"/>
        <dbReference type="ChEBI" id="CHEBI:15377"/>
        <dbReference type="ChEBI" id="CHEBI:15378"/>
        <dbReference type="ChEBI" id="CHEBI:30807"/>
        <dbReference type="ChEBI" id="CHEBI:64479"/>
        <dbReference type="ChEBI" id="CHEBI:78477"/>
        <dbReference type="EC" id="3.1.2.14"/>
    </reaction>
    <physiologicalReaction direction="left-to-right" evidence="28">
        <dbReference type="Rhea" id="RHEA:30124"/>
    </physiologicalReaction>
</comment>
<dbReference type="PANTHER" id="PTHR43775:SF23">
    <property type="entry name" value="FATTY ACID SYNTHASE 3"/>
    <property type="match status" value="1"/>
</dbReference>
<evidence type="ECO:0000256" key="22">
    <source>
        <dbReference type="ARBA" id="ARBA00047810"/>
    </source>
</evidence>
<comment type="catalytic activity">
    <reaction evidence="13">
        <text>(3R)-hydroxybutanoyl-[ACP] = (2E)-butenoyl-[ACP] + H2O</text>
        <dbReference type="Rhea" id="RHEA:41808"/>
        <dbReference type="Rhea" id="RHEA-COMP:9626"/>
        <dbReference type="Rhea" id="RHEA-COMP:9627"/>
        <dbReference type="ChEBI" id="CHEBI:15377"/>
        <dbReference type="ChEBI" id="CHEBI:78451"/>
        <dbReference type="ChEBI" id="CHEBI:78453"/>
    </reaction>
    <physiologicalReaction direction="left-to-right" evidence="13">
        <dbReference type="Rhea" id="RHEA:41809"/>
    </physiologicalReaction>
</comment>
<sequence length="2145" mass="238915">MEEGNKGLVPTGDEIVISGISGCFPAADNIDEFQKKLFNKEDLVRPKEESHWKNEKLGVPNYVGQVSNKNKFDAGFFGVNPKHCASTDPFVRMLLEKVFEAIVDAGVNPSELHGTNTAVFTGSNISESENTYIYIPVKNNLAVMGHSRAMVSNRISYWLDVHGTSISMVSMETTGFEALSAACNEMRKGRCDAAVVGAVNLVMHPEMSYHYNELGVLSKDGKTKAFDEGADGYARSEGVVAMFLQRARDARRIYATVVNAEFDAFGNRDIGYTTPYGAPLANLMKHFYDSCGIDPNDIDYLEAEGLGTKFGDEEEMRAVDEVLLHNRKAPLLIGSVKSNMGHGNAAANFCSVAKVLIAMQSGAIPPNLHFTTPSHRIEALIQRRAQVVTETTPWKGGLVALNSMGMTGTYAHVLLQSLGNDKENNVHNDSLPRLIVTSSRTEDGVTTILNKLEGKPIDVEYIHLLHHVHASNIHNHLYRGYTIVPTLENSFHEVQHYDLSSRPVWFIFSGMGSQWATMGKELMKLPVCAKAIDKCHNILLEKNLDLKHIITTHDGKVFDNILHSFIGIAAIQIALVDMLKAIGITPDGMVGHSVGELGCAYADECLTLKQMILSAYYRGLASLQAELIPGSMAAVGLGHARINKLVPPEIDIACHNSFDSCTLSGPVDIVNDFVEYLKSRNIFAKAVNVSNIAYHSRYIKPAAPLLLESLKQLLPDPKPRSNRWVSSSIPEEDWNTPLAQTCSPEYLTNNLLSSVLFEEASKHIPKNAITIEIAPHGLLQAILRRSLPPECTNIALTQRGHKQGLYFLLSAIGKLYLMGLSPQLKELYPPVQLPVSRGTPSISPLVRWDHCDSWYTVGEVDNSALISGEREVLVNLNKEEFRTYADHIVDGQIFFPAFGYLKLVWDTLAILKETTLNKLPIVFENVKFLRHTHIAERGSQMLTINVQRGSGKFEISSDNELVVTGTVLIPQNVADCYSQLPTVPSGGIELPGEDIYAELEQRGYGYNGNFKGIKKVRINSQGSIATVNLNNHWVLFGETLLQLMLLHSGEPNQSLHMPSTLQKVVFDPAKHTSETAELVAAYNYATDIIHCGGMEIQRLKTVTFTRQQLTINFEALQFVEFSNPKLQSMEQFISMSVQMTLENSSSKKIVSVLVLSATDIRSKIKFLTHKYPQIALDMEIHPEKIYNLIVVTRQKDLPMAVPLICANGGFLLARMEGIKWHVNSDLVPVVSQMFENKEYVLYRKVCLQNGHTPQVLHLDSKSSTWLQQIRNAGPCHHLLAVVQLNDQGVEILPVVEQITKLDFHYVRYLFMLDDQEFSLNDSVYNKIKQLDLMVNVIYNGEWGSFCFLPLENSNKFYENSLPSVHRMQGIDISFLGINSSLLSKYVEESSVKTEKEFDSLDFSGYSKSGQKVMGMAAWHHEDKRLYSDKQLTWTVPESWNLQDAATVPVAYTMAYYPLEMLAKCRNGGTVLVIGGCTYIGQAAISLAADLGYVIFTTVANNEQKMFIKQNFPKFLDLHVYSNGDANFETSLMKVTEGKGVNIILNCLSGENIQSSLTYLASHGYYFHYGLSQQNSKQSPIAMGIFLNCVEFNAISEKNIFELSSESKKSLHLGVQNKIERGVVKPLQCSVFNKEQSQLALRSLADTSINSKVLLSMSETDNDSMPQTSLVHDQKSFYLVVGSEVKQCLDVVEWLVQQGVHQVAVTTKNDGVSKLAEHRIKLMHSYRNAKVIFFKARTLTCTDSVLQLLQEASSVFTGPLEGIFVLPLDLNGQENGKSILAVTSLDRAIRGCKTVKHFVCLLMRNSWNICERRHREGLPALSVFWNQHGHKHFNFRRSLRILNRLITSKIHTPVLIVTETSKKIEERNRGIPSLESFLPTTLMGVKNFGEDIESCSAWWEELPSLSPGYGEVKEIPPIFIIPGLQGPPAEILKPLTRNLMYPVFCSRLVEIGTSINDAASVLVKKIKDKQRAGSFNLVGVSWGGILTLEIARLLEAEGHRTRVVLIDGAPETILTALSQLKREGSIDANLISTLLQTKFTDIIKIENWDQLVSNALERLPEIIKSPVSVALSYIRSCVKMVLEYKPSIELLKGEICLIRPSEGSEDDNCGLVQFFKHTVNIHIVEGDHMTMLSCCKTANIVNDFIL</sequence>
<comment type="catalytic activity">
    <reaction evidence="29">
        <text>(2E)-octenoyl-[ACP] + NADPH + H(+) = octanoyl-[ACP] + NADP(+)</text>
        <dbReference type="Rhea" id="RHEA:41848"/>
        <dbReference type="Rhea" id="RHEA-COMP:9635"/>
        <dbReference type="Rhea" id="RHEA-COMP:9636"/>
        <dbReference type="ChEBI" id="CHEBI:15378"/>
        <dbReference type="ChEBI" id="CHEBI:57783"/>
        <dbReference type="ChEBI" id="CHEBI:58349"/>
        <dbReference type="ChEBI" id="CHEBI:78462"/>
        <dbReference type="ChEBI" id="CHEBI:78463"/>
    </reaction>
    <physiologicalReaction direction="left-to-right" evidence="29">
        <dbReference type="Rhea" id="RHEA:41849"/>
    </physiologicalReaction>
</comment>
<dbReference type="PANTHER" id="PTHR43775">
    <property type="entry name" value="FATTY ACID SYNTHASE"/>
    <property type="match status" value="1"/>
</dbReference>
<evidence type="ECO:0000256" key="28">
    <source>
        <dbReference type="ARBA" id="ARBA00048289"/>
    </source>
</evidence>
<evidence type="ECO:0000256" key="17">
    <source>
        <dbReference type="ARBA" id="ARBA00047400"/>
    </source>
</evidence>
<dbReference type="GO" id="GO:0016297">
    <property type="term" value="F:fatty acyl-[ACP] hydrolase activity"/>
    <property type="evidence" value="ECO:0007669"/>
    <property type="project" value="UniProtKB-EC"/>
</dbReference>
<comment type="catalytic activity">
    <reaction evidence="12">
        <text>(3R)-hydroxyhexadecanoyl-[ACP] = (2E)-hexadecenoyl-[ACP] + H2O</text>
        <dbReference type="Rhea" id="RHEA:41908"/>
        <dbReference type="Rhea" id="RHEA-COMP:9650"/>
        <dbReference type="Rhea" id="RHEA-COMP:9651"/>
        <dbReference type="ChEBI" id="CHEBI:15377"/>
        <dbReference type="ChEBI" id="CHEBI:78480"/>
        <dbReference type="ChEBI" id="CHEBI:78481"/>
    </reaction>
    <physiologicalReaction direction="left-to-right" evidence="12">
        <dbReference type="Rhea" id="RHEA:41909"/>
    </physiologicalReaction>
</comment>
<comment type="catalytic activity">
    <reaction evidence="17">
        <text>a (3R)-hydroxyacyl-[ACP] + NADP(+) = a 3-oxoacyl-[ACP] + NADPH + H(+)</text>
        <dbReference type="Rhea" id="RHEA:17397"/>
        <dbReference type="Rhea" id="RHEA-COMP:9916"/>
        <dbReference type="Rhea" id="RHEA-COMP:9945"/>
        <dbReference type="ChEBI" id="CHEBI:15378"/>
        <dbReference type="ChEBI" id="CHEBI:57783"/>
        <dbReference type="ChEBI" id="CHEBI:58349"/>
        <dbReference type="ChEBI" id="CHEBI:78776"/>
        <dbReference type="ChEBI" id="CHEBI:78827"/>
        <dbReference type="EC" id="1.1.1.100"/>
    </reaction>
    <physiologicalReaction direction="right-to-left" evidence="17">
        <dbReference type="Rhea" id="RHEA:17399"/>
    </physiologicalReaction>
</comment>
<evidence type="ECO:0000256" key="11">
    <source>
        <dbReference type="ARBA" id="ARBA00023399"/>
    </source>
</evidence>
<evidence type="ECO:0000256" key="2">
    <source>
        <dbReference type="ARBA" id="ARBA00022799"/>
    </source>
</evidence>
<comment type="catalytic activity">
    <reaction evidence="44">
        <text>octanoyl-[ACP] + malonyl-[ACP] + H(+) = 3-oxodecanoyl-[ACP] + holo-[ACP] + CO2</text>
        <dbReference type="Rhea" id="RHEA:41852"/>
        <dbReference type="Rhea" id="RHEA-COMP:9623"/>
        <dbReference type="Rhea" id="RHEA-COMP:9636"/>
        <dbReference type="Rhea" id="RHEA-COMP:9637"/>
        <dbReference type="Rhea" id="RHEA-COMP:9685"/>
        <dbReference type="ChEBI" id="CHEBI:15378"/>
        <dbReference type="ChEBI" id="CHEBI:16526"/>
        <dbReference type="ChEBI" id="CHEBI:64479"/>
        <dbReference type="ChEBI" id="CHEBI:78449"/>
        <dbReference type="ChEBI" id="CHEBI:78463"/>
        <dbReference type="ChEBI" id="CHEBI:78464"/>
    </reaction>
    <physiologicalReaction direction="left-to-right" evidence="44">
        <dbReference type="Rhea" id="RHEA:41853"/>
    </physiologicalReaction>
</comment>
<evidence type="ECO:0000256" key="21">
    <source>
        <dbReference type="ARBA" id="ARBA00047578"/>
    </source>
</evidence>
<dbReference type="Pfam" id="PF02801">
    <property type="entry name" value="Ketoacyl-synt_C"/>
    <property type="match status" value="1"/>
</dbReference>
<feature type="domain" description="Ketosynthase family 3 (KS3)" evidence="46">
    <location>
        <begin position="12"/>
        <end position="417"/>
    </location>
</feature>
<dbReference type="GO" id="GO:0019171">
    <property type="term" value="F:(3R)-hydroxyacyl-[acyl-carrier-protein] dehydratase activity"/>
    <property type="evidence" value="ECO:0007669"/>
    <property type="project" value="UniProtKB-EC"/>
</dbReference>
<comment type="caution">
    <text evidence="45">Lacks conserved residue(s) required for the propagation of feature annotation.</text>
</comment>
<dbReference type="SMART" id="SM00827">
    <property type="entry name" value="PKS_AT"/>
    <property type="match status" value="1"/>
</dbReference>
<evidence type="ECO:0000259" key="47">
    <source>
        <dbReference type="PROSITE" id="PS52019"/>
    </source>
</evidence>
<evidence type="ECO:0000259" key="46">
    <source>
        <dbReference type="PROSITE" id="PS52004"/>
    </source>
</evidence>
<comment type="catalytic activity">
    <reaction evidence="16">
        <text>hexanoyl-[ACP] + malonyl-[ACP] + H(+) = 3-oxooctanoyl-[ACP] + holo-[ACP] + CO2</text>
        <dbReference type="Rhea" id="RHEA:41836"/>
        <dbReference type="Rhea" id="RHEA-COMP:9623"/>
        <dbReference type="Rhea" id="RHEA-COMP:9632"/>
        <dbReference type="Rhea" id="RHEA-COMP:9633"/>
        <dbReference type="Rhea" id="RHEA-COMP:9685"/>
        <dbReference type="ChEBI" id="CHEBI:15378"/>
        <dbReference type="ChEBI" id="CHEBI:16526"/>
        <dbReference type="ChEBI" id="CHEBI:64479"/>
        <dbReference type="ChEBI" id="CHEBI:78449"/>
        <dbReference type="ChEBI" id="CHEBI:78459"/>
        <dbReference type="ChEBI" id="CHEBI:78460"/>
    </reaction>
    <physiologicalReaction direction="left-to-right" evidence="16">
        <dbReference type="Rhea" id="RHEA:41837"/>
    </physiologicalReaction>
</comment>
<evidence type="ECO:0000256" key="38">
    <source>
        <dbReference type="ARBA" id="ARBA00049171"/>
    </source>
</evidence>
<evidence type="ECO:0000256" key="5">
    <source>
        <dbReference type="ARBA" id="ARBA00023332"/>
    </source>
</evidence>
<comment type="catalytic activity">
    <reaction evidence="15">
        <text>3-oxooctadecanoyl-[ACP] + NADPH + H(+) = (3R)-hydroxyoctadecanoyl-[ACP] + NADP(+)</text>
        <dbReference type="Rhea" id="RHEA:41920"/>
        <dbReference type="Rhea" id="RHEA-COMP:9653"/>
        <dbReference type="Rhea" id="RHEA-COMP:9654"/>
        <dbReference type="ChEBI" id="CHEBI:15378"/>
        <dbReference type="ChEBI" id="CHEBI:57783"/>
        <dbReference type="ChEBI" id="CHEBI:58349"/>
        <dbReference type="ChEBI" id="CHEBI:78487"/>
        <dbReference type="ChEBI" id="CHEBI:78488"/>
    </reaction>
    <physiologicalReaction direction="left-to-right" evidence="15">
        <dbReference type="Rhea" id="RHEA:41921"/>
    </physiologicalReaction>
</comment>
<evidence type="ECO:0000256" key="13">
    <source>
        <dbReference type="ARBA" id="ARBA00023402"/>
    </source>
</evidence>
<dbReference type="GO" id="GO:0006633">
    <property type="term" value="P:fatty acid biosynthetic process"/>
    <property type="evidence" value="ECO:0007669"/>
    <property type="project" value="UniProtKB-UniPathway"/>
</dbReference>
<dbReference type="InterPro" id="IPR014043">
    <property type="entry name" value="Acyl_transferase_dom"/>
</dbReference>
<comment type="catalytic activity">
    <reaction evidence="27">
        <text>(2E)-dodecenoyl-[ACP] + NADPH + H(+) = dodecanoyl-[ACP] + NADP(+)</text>
        <dbReference type="Rhea" id="RHEA:41880"/>
        <dbReference type="Rhea" id="RHEA-COMP:9643"/>
        <dbReference type="Rhea" id="RHEA-COMP:9644"/>
        <dbReference type="ChEBI" id="CHEBI:15378"/>
        <dbReference type="ChEBI" id="CHEBI:57783"/>
        <dbReference type="ChEBI" id="CHEBI:58349"/>
        <dbReference type="ChEBI" id="CHEBI:65264"/>
        <dbReference type="ChEBI" id="CHEBI:78472"/>
    </reaction>
    <physiologicalReaction direction="left-to-right" evidence="27">
        <dbReference type="Rhea" id="RHEA:41881"/>
    </physiologicalReaction>
</comment>
<dbReference type="SUPFAM" id="SSF53901">
    <property type="entry name" value="Thiolase-like"/>
    <property type="match status" value="1"/>
</dbReference>
<comment type="catalytic activity">
    <reaction evidence="42">
        <text>butanoyl-[ACP] + malonyl-[ACP] + H(+) = 3-oxohexanoyl-[ACP] + holo-[ACP] + CO2</text>
        <dbReference type="Rhea" id="RHEA:41820"/>
        <dbReference type="Rhea" id="RHEA-COMP:9623"/>
        <dbReference type="Rhea" id="RHEA-COMP:9628"/>
        <dbReference type="Rhea" id="RHEA-COMP:9629"/>
        <dbReference type="Rhea" id="RHEA-COMP:9685"/>
        <dbReference type="ChEBI" id="CHEBI:15378"/>
        <dbReference type="ChEBI" id="CHEBI:16526"/>
        <dbReference type="ChEBI" id="CHEBI:64479"/>
        <dbReference type="ChEBI" id="CHEBI:78449"/>
        <dbReference type="ChEBI" id="CHEBI:78454"/>
        <dbReference type="ChEBI" id="CHEBI:78456"/>
    </reaction>
    <physiologicalReaction direction="left-to-right" evidence="42">
        <dbReference type="Rhea" id="RHEA:41821"/>
    </physiologicalReaction>
</comment>
<evidence type="ECO:0000256" key="19">
    <source>
        <dbReference type="ARBA" id="ARBA00047451"/>
    </source>
</evidence>
<dbReference type="SUPFAM" id="SSF55048">
    <property type="entry name" value="Probable ACP-binding domain of malonyl-CoA ACP transacylase"/>
    <property type="match status" value="1"/>
</dbReference>
<comment type="catalytic activity">
    <reaction evidence="9">
        <text>a (3R)-hydroxyacyl-[ACP] = a (2E)-enoyl-[ACP] + H2O</text>
        <dbReference type="Rhea" id="RHEA:13097"/>
        <dbReference type="Rhea" id="RHEA-COMP:9925"/>
        <dbReference type="Rhea" id="RHEA-COMP:9945"/>
        <dbReference type="ChEBI" id="CHEBI:15377"/>
        <dbReference type="ChEBI" id="CHEBI:78784"/>
        <dbReference type="ChEBI" id="CHEBI:78827"/>
        <dbReference type="EC" id="4.2.1.59"/>
    </reaction>
    <physiologicalReaction direction="left-to-right" evidence="9">
        <dbReference type="Rhea" id="RHEA:13098"/>
    </physiologicalReaction>
</comment>
<evidence type="ECO:0000256" key="45">
    <source>
        <dbReference type="PROSITE-ProRule" id="PRU01363"/>
    </source>
</evidence>
<dbReference type="Gene3D" id="3.40.366.10">
    <property type="entry name" value="Malonyl-Coenzyme A Acyl Carrier Protein, domain 2"/>
    <property type="match status" value="1"/>
</dbReference>
<dbReference type="UniPathway" id="UPA00094"/>
<evidence type="ECO:0000256" key="8">
    <source>
        <dbReference type="ARBA" id="ARBA00023388"/>
    </source>
</evidence>
<organism evidence="48">
    <name type="scientific">Blattella germanica</name>
    <name type="common">German cockroach</name>
    <name type="synonym">Blatta germanica</name>
    <dbReference type="NCBI Taxonomy" id="6973"/>
    <lineage>
        <taxon>Eukaryota</taxon>
        <taxon>Metazoa</taxon>
        <taxon>Ecdysozoa</taxon>
        <taxon>Arthropoda</taxon>
        <taxon>Hexapoda</taxon>
        <taxon>Insecta</taxon>
        <taxon>Pterygota</taxon>
        <taxon>Neoptera</taxon>
        <taxon>Polyneoptera</taxon>
        <taxon>Dictyoptera</taxon>
        <taxon>Blattodea</taxon>
        <taxon>Blaberoidea</taxon>
        <taxon>Blattellidae</taxon>
        <taxon>Blattella</taxon>
    </lineage>
</organism>
<dbReference type="Gene3D" id="3.90.180.10">
    <property type="entry name" value="Medium-chain alcohol dehydrogenases, catalytic domain"/>
    <property type="match status" value="1"/>
</dbReference>
<dbReference type="GO" id="GO:0004313">
    <property type="term" value="F:[acyl-carrier-protein] S-acetyltransferase activity"/>
    <property type="evidence" value="ECO:0007669"/>
    <property type="project" value="UniProtKB-EC"/>
</dbReference>